<protein>
    <submittedName>
        <fullName evidence="2">Uncharacterized protein</fullName>
    </submittedName>
</protein>
<evidence type="ECO:0000313" key="3">
    <source>
        <dbReference type="Proteomes" id="UP000003448"/>
    </source>
</evidence>
<gene>
    <name evidence="2" type="ORF">MILUP08_41942</name>
</gene>
<evidence type="ECO:0000313" key="2">
    <source>
        <dbReference type="EMBL" id="CCH17023.1"/>
    </source>
</evidence>
<dbReference type="EMBL" id="CAIE01000017">
    <property type="protein sequence ID" value="CCH17023.1"/>
    <property type="molecule type" value="Genomic_DNA"/>
</dbReference>
<feature type="region of interest" description="Disordered" evidence="1">
    <location>
        <begin position="117"/>
        <end position="148"/>
    </location>
</feature>
<reference evidence="3" key="1">
    <citation type="journal article" date="2012" name="J. Bacteriol.">
        <title>Genome Sequence of Micromonospora lupini Lupac 08, Isolated from Root Nodules of Lupinus angustifolius.</title>
        <authorList>
            <person name="Alonso-Vega P."/>
            <person name="Normand P."/>
            <person name="Bacigalupe R."/>
            <person name="Pujic P."/>
            <person name="Lajus A."/>
            <person name="Vallenet D."/>
            <person name="Carro L."/>
            <person name="Coll P."/>
            <person name="Trujillo M.E."/>
        </authorList>
    </citation>
    <scope>NUCLEOTIDE SEQUENCE [LARGE SCALE GENOMIC DNA]</scope>
    <source>
        <strain evidence="3">Lupac 08</strain>
    </source>
</reference>
<feature type="compositionally biased region" description="Basic residues" evidence="1">
    <location>
        <begin position="117"/>
        <end position="136"/>
    </location>
</feature>
<name>I0KZM6_9ACTN</name>
<dbReference type="AlphaFoldDB" id="I0KZM6"/>
<comment type="caution">
    <text evidence="2">The sequence shown here is derived from an EMBL/GenBank/DDBJ whole genome shotgun (WGS) entry which is preliminary data.</text>
</comment>
<proteinExistence type="predicted"/>
<dbReference type="Proteomes" id="UP000003448">
    <property type="component" value="Unassembled WGS sequence"/>
</dbReference>
<feature type="compositionally biased region" description="Basic and acidic residues" evidence="1">
    <location>
        <begin position="138"/>
        <end position="148"/>
    </location>
</feature>
<evidence type="ECO:0000256" key="1">
    <source>
        <dbReference type="SAM" id="MobiDB-lite"/>
    </source>
</evidence>
<sequence>MKAQLTVTESTVGWCCGIERGMPGPTKPTPGLKTARFHRLRGAMVLPCLDTHARETPPAGRKFDPSKKVSAGVELAFRDAPLDLGIRVGRRHRAVGPVRPAGRSAQLRAALRLALRRHARRGTPHPGRWARRRGRLPGRGDRGVQPDR</sequence>
<organism evidence="2 3">
    <name type="scientific">Micromonospora lupini str. Lupac 08</name>
    <dbReference type="NCBI Taxonomy" id="1150864"/>
    <lineage>
        <taxon>Bacteria</taxon>
        <taxon>Bacillati</taxon>
        <taxon>Actinomycetota</taxon>
        <taxon>Actinomycetes</taxon>
        <taxon>Micromonosporales</taxon>
        <taxon>Micromonosporaceae</taxon>
        <taxon>Micromonospora</taxon>
    </lineage>
</organism>
<dbReference type="STRING" id="1150864.MILUP08_41942"/>
<accession>I0KZM6</accession>
<keyword evidence="3" id="KW-1185">Reference proteome</keyword>